<evidence type="ECO:0000256" key="1">
    <source>
        <dbReference type="SAM" id="MobiDB-lite"/>
    </source>
</evidence>
<dbReference type="AlphaFoldDB" id="A0A1X2IUC7"/>
<keyword evidence="3" id="KW-1185">Reference proteome</keyword>
<sequence>MALPSLLHTKMESTSTINNATPITAGTDGDDLQSNNRNSSDSNKNNSSSNNTKDGDNNNNHSDNSRYGPLKLTTTSSTSTASLLSNHDDTPQSSGGGFGRLRTSSLPRKLHFTRPAIGSSTRMQRLASNASSLDMVDSSPSSSGVPMRRNVTQPSTPVTAATDVDSASVRTISTPAQRQSSGLSMRKKYNRLSRTSMDGSSGNNSNVNNNNNSSSSNNNNSNINNSSSNSNNNNNNGGRKDKPGPIFSTLFGGSGSPYSSNSGRSTEEAMNYFGKHHHGDAQQQYSPSVDSAKHSSMDSETLSANNVISSMSPSPQHQEGGSVTMNRYLDVHLKLVIALEHSMNYGGYVTPKLFIPKNLW</sequence>
<dbReference type="STRING" id="90262.A0A1X2IUC7"/>
<protein>
    <submittedName>
        <fullName evidence="2">Uncharacterized protein</fullName>
    </submittedName>
</protein>
<dbReference type="EMBL" id="MCGE01000004">
    <property type="protein sequence ID" value="ORZ22396.1"/>
    <property type="molecule type" value="Genomic_DNA"/>
</dbReference>
<gene>
    <name evidence="2" type="ORF">BCR42DRAFT_167682</name>
</gene>
<accession>A0A1X2IUC7</accession>
<comment type="caution">
    <text evidence="2">The sequence shown here is derived from an EMBL/GenBank/DDBJ whole genome shotgun (WGS) entry which is preliminary data.</text>
</comment>
<feature type="compositionally biased region" description="Polar residues" evidence="1">
    <location>
        <begin position="13"/>
        <end position="24"/>
    </location>
</feature>
<feature type="compositionally biased region" description="Low complexity" evidence="1">
    <location>
        <begin position="72"/>
        <end position="85"/>
    </location>
</feature>
<feature type="region of interest" description="Disordered" evidence="1">
    <location>
        <begin position="13"/>
        <end position="266"/>
    </location>
</feature>
<reference evidence="2 3" key="1">
    <citation type="submission" date="2016-07" db="EMBL/GenBank/DDBJ databases">
        <title>Pervasive Adenine N6-methylation of Active Genes in Fungi.</title>
        <authorList>
            <consortium name="DOE Joint Genome Institute"/>
            <person name="Mondo S.J."/>
            <person name="Dannebaum R.O."/>
            <person name="Kuo R.C."/>
            <person name="Labutti K."/>
            <person name="Haridas S."/>
            <person name="Kuo A."/>
            <person name="Salamov A."/>
            <person name="Ahrendt S.R."/>
            <person name="Lipzen A."/>
            <person name="Sullivan W."/>
            <person name="Andreopoulos W.B."/>
            <person name="Clum A."/>
            <person name="Lindquist E."/>
            <person name="Daum C."/>
            <person name="Ramamoorthy G.K."/>
            <person name="Gryganskyi A."/>
            <person name="Culley D."/>
            <person name="Magnuson J.K."/>
            <person name="James T.Y."/>
            <person name="O'Malley M.A."/>
            <person name="Stajich J.E."/>
            <person name="Spatafora J.W."/>
            <person name="Visel A."/>
            <person name="Grigoriev I.V."/>
        </authorList>
    </citation>
    <scope>NUCLEOTIDE SEQUENCE [LARGE SCALE GENOMIC DNA]</scope>
    <source>
        <strain evidence="2 3">NRRL 1336</strain>
    </source>
</reference>
<feature type="compositionally biased region" description="Low complexity" evidence="1">
    <location>
        <begin position="131"/>
        <end position="147"/>
    </location>
</feature>
<feature type="compositionally biased region" description="Low complexity" evidence="1">
    <location>
        <begin position="34"/>
        <end position="62"/>
    </location>
</feature>
<name>A0A1X2IUC7_9FUNG</name>
<feature type="compositionally biased region" description="Polar residues" evidence="1">
    <location>
        <begin position="150"/>
        <end position="159"/>
    </location>
</feature>
<feature type="compositionally biased region" description="Polar residues" evidence="1">
    <location>
        <begin position="168"/>
        <end position="183"/>
    </location>
</feature>
<evidence type="ECO:0000313" key="3">
    <source>
        <dbReference type="Proteomes" id="UP000193560"/>
    </source>
</evidence>
<dbReference type="Proteomes" id="UP000193560">
    <property type="component" value="Unassembled WGS sequence"/>
</dbReference>
<feature type="compositionally biased region" description="Low complexity" evidence="1">
    <location>
        <begin position="199"/>
        <end position="237"/>
    </location>
</feature>
<feature type="compositionally biased region" description="Polar residues" evidence="1">
    <location>
        <begin position="118"/>
        <end position="130"/>
    </location>
</feature>
<proteinExistence type="predicted"/>
<organism evidence="2 3">
    <name type="scientific">Absidia repens</name>
    <dbReference type="NCBI Taxonomy" id="90262"/>
    <lineage>
        <taxon>Eukaryota</taxon>
        <taxon>Fungi</taxon>
        <taxon>Fungi incertae sedis</taxon>
        <taxon>Mucoromycota</taxon>
        <taxon>Mucoromycotina</taxon>
        <taxon>Mucoromycetes</taxon>
        <taxon>Mucorales</taxon>
        <taxon>Cunninghamellaceae</taxon>
        <taxon>Absidia</taxon>
    </lineage>
</organism>
<evidence type="ECO:0000313" key="2">
    <source>
        <dbReference type="EMBL" id="ORZ22396.1"/>
    </source>
</evidence>
<dbReference type="OrthoDB" id="2287317at2759"/>